<dbReference type="PANTHER" id="PTHR43085:SF54">
    <property type="entry name" value="PUTATIVE-RELATED"/>
    <property type="match status" value="1"/>
</dbReference>
<evidence type="ECO:0000256" key="4">
    <source>
        <dbReference type="RuleBase" id="RU003704"/>
    </source>
</evidence>
<sequence>MNVPILSIGELLIDFFCNEVNTNLKDGQSFTKKAGGAPANVCATISRLGGSAYFSGKVGADPFGDFLETTLKDVGVNTKFLVKDPTHATTLAFVSLTEDGQRDFVFNRGADAYLAIDEFPLETLDTIKIVHFGSATALLPGAFQHTYFEVLKVAKQKNCFISFDPNFRSDLWKGKERDFVELTLQCIAYCDFLKVSEEELMLLTNESDLNKAITQLHLVGAKFIAVTLGKNGTYFSNREHTFLIESISIKAIDSTGAGDAFVGAALFQLSSLPDPHIATLSQWKDIIQFSNKVGAIVCEKMGAIESLPTLDEVLKR</sequence>
<dbReference type="Pfam" id="PF00294">
    <property type="entry name" value="PfkB"/>
    <property type="match status" value="1"/>
</dbReference>
<comment type="caution">
    <text evidence="6">The sequence shown here is derived from an EMBL/GenBank/DDBJ whole genome shotgun (WGS) entry which is preliminary data.</text>
</comment>
<dbReference type="InterPro" id="IPR002139">
    <property type="entry name" value="Ribo/fructo_kinase"/>
</dbReference>
<dbReference type="GO" id="GO:0008865">
    <property type="term" value="F:fructokinase activity"/>
    <property type="evidence" value="ECO:0007669"/>
    <property type="project" value="UniProtKB-ARBA"/>
</dbReference>
<dbReference type="CDD" id="cd01167">
    <property type="entry name" value="bac_FRK"/>
    <property type="match status" value="1"/>
</dbReference>
<dbReference type="PROSITE" id="PS00584">
    <property type="entry name" value="PFKB_KINASES_2"/>
    <property type="match status" value="1"/>
</dbReference>
<evidence type="ECO:0000256" key="1">
    <source>
        <dbReference type="ARBA" id="ARBA00010688"/>
    </source>
</evidence>
<dbReference type="InterPro" id="IPR002173">
    <property type="entry name" value="Carboh/pur_kinase_PfkB_CS"/>
</dbReference>
<comment type="similarity">
    <text evidence="1 4">Belongs to the carbohydrate kinase PfkB family.</text>
</comment>
<dbReference type="PANTHER" id="PTHR43085">
    <property type="entry name" value="HEXOKINASE FAMILY MEMBER"/>
    <property type="match status" value="1"/>
</dbReference>
<dbReference type="SUPFAM" id="SSF53613">
    <property type="entry name" value="Ribokinase-like"/>
    <property type="match status" value="1"/>
</dbReference>
<dbReference type="OrthoDB" id="9813569at2"/>
<evidence type="ECO:0000313" key="7">
    <source>
        <dbReference type="Proteomes" id="UP000274033"/>
    </source>
</evidence>
<dbReference type="PRINTS" id="PR00990">
    <property type="entry name" value="RIBOKINASE"/>
</dbReference>
<keyword evidence="3 4" id="KW-0418">Kinase</keyword>
<organism evidence="6 7">
    <name type="scientific">Lysinibacillus composti</name>
    <dbReference type="NCBI Taxonomy" id="720633"/>
    <lineage>
        <taxon>Bacteria</taxon>
        <taxon>Bacillati</taxon>
        <taxon>Bacillota</taxon>
        <taxon>Bacilli</taxon>
        <taxon>Bacillales</taxon>
        <taxon>Bacillaceae</taxon>
        <taxon>Lysinibacillus</taxon>
    </lineage>
</organism>
<evidence type="ECO:0000256" key="3">
    <source>
        <dbReference type="ARBA" id="ARBA00022777"/>
    </source>
</evidence>
<dbReference type="AlphaFoldDB" id="A0A3N9U7H2"/>
<dbReference type="InterPro" id="IPR050306">
    <property type="entry name" value="PfkB_Carbo_kinase"/>
</dbReference>
<dbReference type="Gene3D" id="3.40.1190.20">
    <property type="match status" value="1"/>
</dbReference>
<protein>
    <submittedName>
        <fullName evidence="6">Carbohydrate kinase</fullName>
    </submittedName>
</protein>
<dbReference type="EMBL" id="RRCT01000026">
    <property type="protein sequence ID" value="RQW72401.1"/>
    <property type="molecule type" value="Genomic_DNA"/>
</dbReference>
<dbReference type="RefSeq" id="WP_124766741.1">
    <property type="nucleotide sequence ID" value="NZ_JAFBDY010000026.1"/>
</dbReference>
<proteinExistence type="inferred from homology"/>
<name>A0A3N9U7H2_9BACI</name>
<evidence type="ECO:0000256" key="2">
    <source>
        <dbReference type="ARBA" id="ARBA00022679"/>
    </source>
</evidence>
<reference evidence="6 7" key="1">
    <citation type="journal article" date="2013" name="J. Microbiol.">
        <title>Lysinibacillus chungkukjangi sp. nov., isolated from Chungkukjang, Korean fermented soybean food.</title>
        <authorList>
            <person name="Kim S.J."/>
            <person name="Jang Y.H."/>
            <person name="Hamada M."/>
            <person name="Ahn J.H."/>
            <person name="Weon H.Y."/>
            <person name="Suzuki K."/>
            <person name="Whang K.S."/>
            <person name="Kwon S.W."/>
        </authorList>
    </citation>
    <scope>NUCLEOTIDE SEQUENCE [LARGE SCALE GENOMIC DNA]</scope>
    <source>
        <strain evidence="6 7">MCCC 1A12701</strain>
    </source>
</reference>
<dbReference type="Proteomes" id="UP000274033">
    <property type="component" value="Unassembled WGS sequence"/>
</dbReference>
<evidence type="ECO:0000313" key="6">
    <source>
        <dbReference type="EMBL" id="RQW72401.1"/>
    </source>
</evidence>
<evidence type="ECO:0000259" key="5">
    <source>
        <dbReference type="Pfam" id="PF00294"/>
    </source>
</evidence>
<keyword evidence="7" id="KW-1185">Reference proteome</keyword>
<dbReference type="InterPro" id="IPR011611">
    <property type="entry name" value="PfkB_dom"/>
</dbReference>
<dbReference type="GO" id="GO:0006000">
    <property type="term" value="P:fructose metabolic process"/>
    <property type="evidence" value="ECO:0007669"/>
    <property type="project" value="UniProtKB-ARBA"/>
</dbReference>
<gene>
    <name evidence="6" type="ORF">EBB45_18020</name>
</gene>
<feature type="domain" description="Carbohydrate kinase PfkB" evidence="5">
    <location>
        <begin position="5"/>
        <end position="309"/>
    </location>
</feature>
<dbReference type="InterPro" id="IPR029056">
    <property type="entry name" value="Ribokinase-like"/>
</dbReference>
<keyword evidence="2 4" id="KW-0808">Transferase</keyword>
<accession>A0A3N9U7H2</accession>